<reference evidence="3 4" key="1">
    <citation type="submission" date="2020-08" db="EMBL/GenBank/DDBJ databases">
        <title>Sequencing the genomes of 1000 actinobacteria strains.</title>
        <authorList>
            <person name="Klenk H.-P."/>
        </authorList>
    </citation>
    <scope>NUCLEOTIDE SEQUENCE [LARGE SCALE GENOMIC DNA]</scope>
    <source>
        <strain evidence="3 4">DSM 28796</strain>
    </source>
</reference>
<dbReference type="GO" id="GO:0000150">
    <property type="term" value="F:DNA strand exchange activity"/>
    <property type="evidence" value="ECO:0007669"/>
    <property type="project" value="InterPro"/>
</dbReference>
<dbReference type="PROSITE" id="PS51737">
    <property type="entry name" value="RECOMBINASE_DNA_BIND"/>
    <property type="match status" value="1"/>
</dbReference>
<evidence type="ECO:0000313" key="4">
    <source>
        <dbReference type="Proteomes" id="UP000588158"/>
    </source>
</evidence>
<dbReference type="Gene3D" id="3.40.50.1390">
    <property type="entry name" value="Resolvase, N-terminal catalytic domain"/>
    <property type="match status" value="1"/>
</dbReference>
<proteinExistence type="predicted"/>
<dbReference type="PROSITE" id="PS51736">
    <property type="entry name" value="RECOMBINASES_3"/>
    <property type="match status" value="1"/>
</dbReference>
<dbReference type="InterPro" id="IPR011109">
    <property type="entry name" value="DNA_bind_recombinase_dom"/>
</dbReference>
<dbReference type="Pfam" id="PF07508">
    <property type="entry name" value="Recombinase"/>
    <property type="match status" value="1"/>
</dbReference>
<dbReference type="InterPro" id="IPR038109">
    <property type="entry name" value="DNA_bind_recomb_sf"/>
</dbReference>
<dbReference type="Pfam" id="PF00239">
    <property type="entry name" value="Resolvase"/>
    <property type="match status" value="1"/>
</dbReference>
<name>A0A841ACA2_9MICO</name>
<dbReference type="Proteomes" id="UP000588158">
    <property type="component" value="Unassembled WGS sequence"/>
</dbReference>
<comment type="caution">
    <text evidence="3">The sequence shown here is derived from an EMBL/GenBank/DDBJ whole genome shotgun (WGS) entry which is preliminary data.</text>
</comment>
<sequence length="498" mass="55121">MSPRRTALYARISKVEATKRQTEEDRRDVDAEGNEILLAPLGTDGVDRQLADCRKEAKRRGWTVVDEYVDNNVSASSKRPRPAYERMKADIESGRVDGVVVWDIDRLTRKPSELEEFIKLSDNTGVALASVGGEVDLSTEQGRLTARIKGSVARYEAEQMGRRISRAAKQRATDGASYHGQTPFGYVRAEVEKDGRRVRMLIPDATEAPLVREAYRRLLDGDSLWAIARDFTSRGIVGKRGNPFRGNVLGNLLRRPVYAGLRAYKGEILGDGEWEALVSKEEHARALAILDAPGRFHLHGTAPKYLLSGIARCGREECGGLLRPKVQAGRAPSLVCWDCQKVTRKMAPLDEYVVETVLRRLEGMDLDLVVPEDGTAFAEAVAERDAIQTRMDELADAIARGAISIRIAERSSARLDEELAAAEGRVRSLAPRPDVLDAVGAGAREAWAAADLERRRTLLRMLVDVRVDPSGPGVPFHTDQVRISWLDEKPEDPKPTNS</sequence>
<dbReference type="GO" id="GO:0003677">
    <property type="term" value="F:DNA binding"/>
    <property type="evidence" value="ECO:0007669"/>
    <property type="project" value="InterPro"/>
</dbReference>
<dbReference type="InterPro" id="IPR006119">
    <property type="entry name" value="Resolv_N"/>
</dbReference>
<dbReference type="CDD" id="cd00338">
    <property type="entry name" value="Ser_Recombinase"/>
    <property type="match status" value="1"/>
</dbReference>
<dbReference type="SUPFAM" id="SSF53041">
    <property type="entry name" value="Resolvase-like"/>
    <property type="match status" value="1"/>
</dbReference>
<dbReference type="AlphaFoldDB" id="A0A841ACA2"/>
<dbReference type="Gene3D" id="3.90.1750.20">
    <property type="entry name" value="Putative Large Serine Recombinase, Chain B, Domain 2"/>
    <property type="match status" value="1"/>
</dbReference>
<gene>
    <name evidence="3" type="ORF">HNR70_000788</name>
</gene>
<keyword evidence="4" id="KW-1185">Reference proteome</keyword>
<dbReference type="PANTHER" id="PTHR30461:SF23">
    <property type="entry name" value="DNA RECOMBINASE-RELATED"/>
    <property type="match status" value="1"/>
</dbReference>
<dbReference type="PANTHER" id="PTHR30461">
    <property type="entry name" value="DNA-INVERTASE FROM LAMBDOID PROPHAGE"/>
    <property type="match status" value="1"/>
</dbReference>
<dbReference type="SMART" id="SM00857">
    <property type="entry name" value="Resolvase"/>
    <property type="match status" value="1"/>
</dbReference>
<feature type="domain" description="Recombinase" evidence="2">
    <location>
        <begin position="183"/>
        <end position="296"/>
    </location>
</feature>
<evidence type="ECO:0000313" key="3">
    <source>
        <dbReference type="EMBL" id="MBB5830975.1"/>
    </source>
</evidence>
<accession>A0A841ACA2</accession>
<dbReference type="InterPro" id="IPR036162">
    <property type="entry name" value="Resolvase-like_N_sf"/>
</dbReference>
<dbReference type="EMBL" id="JACHLZ010000001">
    <property type="protein sequence ID" value="MBB5830975.1"/>
    <property type="molecule type" value="Genomic_DNA"/>
</dbReference>
<dbReference type="RefSeq" id="WP_184324513.1">
    <property type="nucleotide sequence ID" value="NZ_JACHLZ010000001.1"/>
</dbReference>
<feature type="domain" description="Resolvase/invertase-type recombinase catalytic" evidence="1">
    <location>
        <begin position="34"/>
        <end position="175"/>
    </location>
</feature>
<protein>
    <submittedName>
        <fullName evidence="3">DNA invertase Pin-like site-specific DNA recombinase</fullName>
    </submittedName>
</protein>
<evidence type="ECO:0000259" key="1">
    <source>
        <dbReference type="PROSITE" id="PS51736"/>
    </source>
</evidence>
<dbReference type="InterPro" id="IPR050639">
    <property type="entry name" value="SSR_resolvase"/>
</dbReference>
<organism evidence="3 4">
    <name type="scientific">Brachybacterium aquaticum</name>
    <dbReference type="NCBI Taxonomy" id="1432564"/>
    <lineage>
        <taxon>Bacteria</taxon>
        <taxon>Bacillati</taxon>
        <taxon>Actinomycetota</taxon>
        <taxon>Actinomycetes</taxon>
        <taxon>Micrococcales</taxon>
        <taxon>Dermabacteraceae</taxon>
        <taxon>Brachybacterium</taxon>
    </lineage>
</organism>
<evidence type="ECO:0000259" key="2">
    <source>
        <dbReference type="PROSITE" id="PS51737"/>
    </source>
</evidence>